<evidence type="ECO:0000256" key="3">
    <source>
        <dbReference type="ARBA" id="ARBA00022969"/>
    </source>
</evidence>
<organism evidence="4 5">
    <name type="scientific">Heliobacterium chlorum</name>
    <dbReference type="NCBI Taxonomy" id="2698"/>
    <lineage>
        <taxon>Bacteria</taxon>
        <taxon>Bacillati</taxon>
        <taxon>Bacillota</taxon>
        <taxon>Clostridia</taxon>
        <taxon>Eubacteriales</taxon>
        <taxon>Heliobacteriaceae</taxon>
        <taxon>Heliobacterium</taxon>
    </lineage>
</organism>
<sequence>MQAERAEEIIKASGMIEVLYQESPVWLKQVDKNKNTVMVRDDDGKTMEVSLNDLRETGVVQ</sequence>
<dbReference type="EMBL" id="JACVHF010000033">
    <property type="protein sequence ID" value="MBC9786335.1"/>
    <property type="molecule type" value="Genomic_DNA"/>
</dbReference>
<gene>
    <name evidence="4" type="ORF">H1S01_17900</name>
</gene>
<dbReference type="Proteomes" id="UP000617402">
    <property type="component" value="Unassembled WGS sequence"/>
</dbReference>
<evidence type="ECO:0000256" key="1">
    <source>
        <dbReference type="ARBA" id="ARBA00004288"/>
    </source>
</evidence>
<dbReference type="RefSeq" id="WP_170291974.1">
    <property type="nucleotide sequence ID" value="NZ_JACVHF010000033.1"/>
</dbReference>
<accession>A0ABR7T6E2</accession>
<reference evidence="4 5" key="1">
    <citation type="submission" date="2020-07" db="EMBL/GenBank/DDBJ databases">
        <title>Draft whole-genome sequence of Heliobacterium chlorum DSM 3682, type strain.</title>
        <authorList>
            <person name="Kyndt J.A."/>
            <person name="Meyer T.E."/>
            <person name="Imhoff J.F."/>
        </authorList>
    </citation>
    <scope>NUCLEOTIDE SEQUENCE [LARGE SCALE GENOMIC DNA]</scope>
    <source>
        <strain evidence="4 5">DSM 3682</strain>
    </source>
</reference>
<evidence type="ECO:0000313" key="4">
    <source>
        <dbReference type="EMBL" id="MBC9786335.1"/>
    </source>
</evidence>
<evidence type="ECO:0000313" key="5">
    <source>
        <dbReference type="Proteomes" id="UP000617402"/>
    </source>
</evidence>
<keyword evidence="5" id="KW-1185">Reference proteome</keyword>
<keyword evidence="3" id="KW-0749">Sporulation</keyword>
<comment type="caution">
    <text evidence="4">The sequence shown here is derived from an EMBL/GenBank/DDBJ whole genome shotgun (WGS) entry which is preliminary data.</text>
</comment>
<evidence type="ECO:0000256" key="2">
    <source>
        <dbReference type="ARBA" id="ARBA00006573"/>
    </source>
</evidence>
<proteinExistence type="inferred from homology"/>
<comment type="similarity">
    <text evidence="2">Belongs to the SspH family.</text>
</comment>
<protein>
    <submittedName>
        <fullName evidence="4">H-type small acid-soluble spore protein</fullName>
    </submittedName>
</protein>
<dbReference type="NCBIfam" id="TIGR02861">
    <property type="entry name" value="SASP_H"/>
    <property type="match status" value="1"/>
</dbReference>
<name>A0ABR7T6E2_HELCL</name>
<comment type="subcellular location">
    <subcellularLocation>
        <location evidence="1">Spore core</location>
    </subcellularLocation>
</comment>
<dbReference type="Pfam" id="PF08141">
    <property type="entry name" value="SspH"/>
    <property type="match status" value="1"/>
</dbReference>
<dbReference type="InterPro" id="IPR012610">
    <property type="entry name" value="SASP_SspH"/>
</dbReference>